<dbReference type="SMART" id="SM00283">
    <property type="entry name" value="MA"/>
    <property type="match status" value="1"/>
</dbReference>
<feature type="transmembrane region" description="Helical" evidence="8">
    <location>
        <begin position="312"/>
        <end position="334"/>
    </location>
</feature>
<dbReference type="PROSITE" id="PS50885">
    <property type="entry name" value="HAMP"/>
    <property type="match status" value="1"/>
</dbReference>
<dbReference type="GO" id="GO:0005886">
    <property type="term" value="C:plasma membrane"/>
    <property type="evidence" value="ECO:0007669"/>
    <property type="project" value="TreeGrafter"/>
</dbReference>
<dbReference type="CDD" id="cd06225">
    <property type="entry name" value="HAMP"/>
    <property type="match status" value="1"/>
</dbReference>
<keyword evidence="2" id="KW-0488">Methylation</keyword>
<dbReference type="InterPro" id="IPR051310">
    <property type="entry name" value="MCP_chemotaxis"/>
</dbReference>
<gene>
    <name evidence="12" type="ORF">FGL86_03375</name>
</gene>
<dbReference type="InterPro" id="IPR010910">
    <property type="entry name" value="Nitrate/nitrite_sensing_bac"/>
</dbReference>
<dbReference type="SUPFAM" id="SSF58104">
    <property type="entry name" value="Methyl-accepting chemotaxis protein (MCP) signaling domain"/>
    <property type="match status" value="1"/>
</dbReference>
<dbReference type="InterPro" id="IPR003660">
    <property type="entry name" value="HAMP_dom"/>
</dbReference>
<feature type="coiled-coil region" evidence="6">
    <location>
        <begin position="591"/>
        <end position="618"/>
    </location>
</feature>
<evidence type="ECO:0000256" key="7">
    <source>
        <dbReference type="SAM" id="MobiDB-lite"/>
    </source>
</evidence>
<dbReference type="KEGG" id="paur:FGL86_03375"/>
<evidence type="ECO:0000256" key="5">
    <source>
        <dbReference type="PROSITE-ProRule" id="PRU00284"/>
    </source>
</evidence>
<evidence type="ECO:0000313" key="12">
    <source>
        <dbReference type="EMBL" id="QEA38207.1"/>
    </source>
</evidence>
<keyword evidence="8" id="KW-1133">Transmembrane helix</keyword>
<dbReference type="Pfam" id="PF08376">
    <property type="entry name" value="NIT"/>
    <property type="match status" value="1"/>
</dbReference>
<evidence type="ECO:0000256" key="2">
    <source>
        <dbReference type="ARBA" id="ARBA00022481"/>
    </source>
</evidence>
<evidence type="ECO:0000256" key="6">
    <source>
        <dbReference type="SAM" id="Coils"/>
    </source>
</evidence>
<evidence type="ECO:0000256" key="1">
    <source>
        <dbReference type="ARBA" id="ARBA00004370"/>
    </source>
</evidence>
<keyword evidence="3 5" id="KW-0807">Transducer</keyword>
<keyword evidence="8" id="KW-0472">Membrane</keyword>
<evidence type="ECO:0000259" key="11">
    <source>
        <dbReference type="PROSITE" id="PS50906"/>
    </source>
</evidence>
<evidence type="ECO:0000313" key="13">
    <source>
        <dbReference type="Proteomes" id="UP000321272"/>
    </source>
</evidence>
<dbReference type="FunFam" id="1.10.287.950:FF:000001">
    <property type="entry name" value="Methyl-accepting chemotaxis sensory transducer"/>
    <property type="match status" value="1"/>
</dbReference>
<dbReference type="EMBL" id="CP042382">
    <property type="protein sequence ID" value="QEA38207.1"/>
    <property type="molecule type" value="Genomic_DNA"/>
</dbReference>
<feature type="region of interest" description="Disordered" evidence="7">
    <location>
        <begin position="641"/>
        <end position="669"/>
    </location>
</feature>
<reference evidence="12 13" key="1">
    <citation type="submission" date="2019-06" db="EMBL/GenBank/DDBJ databases">
        <title>Genome analyses of bacteria isolated from kimchi.</title>
        <authorList>
            <person name="Lee S."/>
            <person name="Ahn S."/>
            <person name="Roh S."/>
        </authorList>
    </citation>
    <scope>NUCLEOTIDE SEQUENCE [LARGE SCALE GENOMIC DNA]</scope>
    <source>
        <strain evidence="12 13">CBA4606</strain>
    </source>
</reference>
<evidence type="ECO:0000256" key="8">
    <source>
        <dbReference type="SAM" id="Phobius"/>
    </source>
</evidence>
<dbReference type="InterPro" id="IPR013587">
    <property type="entry name" value="Nitrate/nitrite_sensing"/>
</dbReference>
<feature type="compositionally biased region" description="Basic and acidic residues" evidence="7">
    <location>
        <begin position="651"/>
        <end position="669"/>
    </location>
</feature>
<dbReference type="Pfam" id="PF00672">
    <property type="entry name" value="HAMP"/>
    <property type="match status" value="1"/>
</dbReference>
<keyword evidence="8" id="KW-0812">Transmembrane</keyword>
<dbReference type="PROSITE" id="PS50906">
    <property type="entry name" value="NIT"/>
    <property type="match status" value="1"/>
</dbReference>
<protein>
    <submittedName>
        <fullName evidence="12">HAMP domain-containing protein</fullName>
    </submittedName>
</protein>
<dbReference type="GO" id="GO:0004888">
    <property type="term" value="F:transmembrane signaling receptor activity"/>
    <property type="evidence" value="ECO:0007669"/>
    <property type="project" value="TreeGrafter"/>
</dbReference>
<dbReference type="CDD" id="cd11386">
    <property type="entry name" value="MCP_signal"/>
    <property type="match status" value="1"/>
</dbReference>
<dbReference type="InterPro" id="IPR004089">
    <property type="entry name" value="MCPsignal_dom"/>
</dbReference>
<dbReference type="OrthoDB" id="2489132at2"/>
<evidence type="ECO:0000259" key="9">
    <source>
        <dbReference type="PROSITE" id="PS50111"/>
    </source>
</evidence>
<comment type="similarity">
    <text evidence="4">Belongs to the methyl-accepting chemotaxis (MCP) protein family.</text>
</comment>
<proteinExistence type="inferred from homology"/>
<feature type="domain" description="Methyl-accepting transducer" evidence="9">
    <location>
        <begin position="391"/>
        <end position="620"/>
    </location>
</feature>
<dbReference type="Gene3D" id="1.10.287.950">
    <property type="entry name" value="Methyl-accepting chemotaxis protein"/>
    <property type="match status" value="1"/>
</dbReference>
<dbReference type="PANTHER" id="PTHR43531:SF14">
    <property type="entry name" value="METHYL-ACCEPTING CHEMOTAXIS PROTEIN I-RELATED"/>
    <property type="match status" value="1"/>
</dbReference>
<name>A0A5B8SQG3_9GAMM</name>
<keyword evidence="6" id="KW-0175">Coiled coil</keyword>
<dbReference type="GO" id="GO:0007165">
    <property type="term" value="P:signal transduction"/>
    <property type="evidence" value="ECO:0007669"/>
    <property type="project" value="UniProtKB-KW"/>
</dbReference>
<keyword evidence="13" id="KW-1185">Reference proteome</keyword>
<dbReference type="Pfam" id="PF00015">
    <property type="entry name" value="MCPsignal"/>
    <property type="match status" value="1"/>
</dbReference>
<accession>A0A5B8SQG3</accession>
<feature type="domain" description="HAMP" evidence="10">
    <location>
        <begin position="335"/>
        <end position="386"/>
    </location>
</feature>
<dbReference type="SMART" id="SM00304">
    <property type="entry name" value="HAMP"/>
    <property type="match status" value="1"/>
</dbReference>
<sequence length="669" mass="72867">MNAWLHRLPMSGKFLLTLILPLLAVLYFAGTGILERQAIAKNMTQLTQLATLSRYAGDLTHQLQFERGMTAGFLGSNGRRFGDALARQRANTKTTLGEYRDYLATLDEANFSVPVVTRLADIKQRADTLPDIRRQVDTQTLPVAQAIEHYTAINGELMALVGQLAHATREAEVSRRLSAYYALLEAKDLAGIERALLANVFAADRMTPAIFRRYLALVGREEAYLQSFNTLGTSAMQVKLENALAGEEIDRLVALREQVLQSADAQSYGIDPEQWFDWQTLKIERLAAVEASVASDVIDAAEMLHQQARNDLWRYVVIAVIAIGLSVLLAVWIVRGIVGSLKATLHQIDQRGGDLTQRLAVPGTDELSSLYRAFNDSTASTEMLVANIKKSAGAVGLASGEIARGNQDLAQRTEEQSASLVETAASMEQITATVRQNTDSARQAEALSAKVSQGTQRASEVGDRAHRAMSQIHEASQQMTAIVAAIDSIAFQTNLLALNASVEAARAGEHGRGFAVVAAEVRKLASRSAEEAERIRSLIDDSVVKVNEGEALVAQTGDVLQDIAGQVQQMAERIAEITAASAEQTAGIEQISLAMNQLEEVTQQNATLVEQVAQASRALEGRSDDMAGSVNQFQVRESLSETRVWQPEVSRQQDDPARLHLTHRDATSE</sequence>
<evidence type="ECO:0000256" key="3">
    <source>
        <dbReference type="ARBA" id="ARBA00023224"/>
    </source>
</evidence>
<comment type="subcellular location">
    <subcellularLocation>
        <location evidence="1">Membrane</location>
    </subcellularLocation>
</comment>
<dbReference type="Proteomes" id="UP000321272">
    <property type="component" value="Chromosome"/>
</dbReference>
<dbReference type="PANTHER" id="PTHR43531">
    <property type="entry name" value="PROTEIN ICFG"/>
    <property type="match status" value="1"/>
</dbReference>
<dbReference type="GO" id="GO:0006935">
    <property type="term" value="P:chemotaxis"/>
    <property type="evidence" value="ECO:0007669"/>
    <property type="project" value="TreeGrafter"/>
</dbReference>
<evidence type="ECO:0000256" key="4">
    <source>
        <dbReference type="ARBA" id="ARBA00029447"/>
    </source>
</evidence>
<dbReference type="AlphaFoldDB" id="A0A5B8SQG3"/>
<dbReference type="RefSeq" id="WP_147183275.1">
    <property type="nucleotide sequence ID" value="NZ_CP042382.1"/>
</dbReference>
<evidence type="ECO:0000259" key="10">
    <source>
        <dbReference type="PROSITE" id="PS50885"/>
    </source>
</evidence>
<dbReference type="PROSITE" id="PS50111">
    <property type="entry name" value="CHEMOTAXIS_TRANSDUC_2"/>
    <property type="match status" value="1"/>
</dbReference>
<organism evidence="12 13">
    <name type="scientific">Pistricoccus aurantiacus</name>
    <dbReference type="NCBI Taxonomy" id="1883414"/>
    <lineage>
        <taxon>Bacteria</taxon>
        <taxon>Pseudomonadati</taxon>
        <taxon>Pseudomonadota</taxon>
        <taxon>Gammaproteobacteria</taxon>
        <taxon>Oceanospirillales</taxon>
        <taxon>Halomonadaceae</taxon>
        <taxon>Pistricoccus</taxon>
    </lineage>
</organism>
<feature type="domain" description="NIT" evidence="11">
    <location>
        <begin position="54"/>
        <end position="304"/>
    </location>
</feature>